<organism evidence="1 2">
    <name type="scientific">Achromobacter kerstersii</name>
    <dbReference type="NCBI Taxonomy" id="1353890"/>
    <lineage>
        <taxon>Bacteria</taxon>
        <taxon>Pseudomonadati</taxon>
        <taxon>Pseudomonadota</taxon>
        <taxon>Betaproteobacteria</taxon>
        <taxon>Burkholderiales</taxon>
        <taxon>Alcaligenaceae</taxon>
        <taxon>Achromobacter</taxon>
    </lineage>
</organism>
<dbReference type="RefSeq" id="WP_175169331.1">
    <property type="nucleotide sequence ID" value="NZ_CADIJQ010000001.1"/>
</dbReference>
<dbReference type="EMBL" id="CADIJQ010000001">
    <property type="protein sequence ID" value="CAB3681140.1"/>
    <property type="molecule type" value="Genomic_DNA"/>
</dbReference>
<sequence length="73" mass="8053">MNRRPNPQKEVDAWNARVKVGDTVQYEEVQGVTEAQTFKTKTEAEVLSGHTAVVWLEGKRGCVAVSHCKLVAA</sequence>
<proteinExistence type="predicted"/>
<evidence type="ECO:0000313" key="2">
    <source>
        <dbReference type="Proteomes" id="UP000494269"/>
    </source>
</evidence>
<name>A0A6S7ARA4_9BURK</name>
<evidence type="ECO:0008006" key="3">
    <source>
        <dbReference type="Google" id="ProtNLM"/>
    </source>
</evidence>
<gene>
    <name evidence="1" type="ORF">LMG3441_01600</name>
</gene>
<dbReference type="AlphaFoldDB" id="A0A6S7ARA4"/>
<protein>
    <recommendedName>
        <fullName evidence="3">Hypervirulence associated protein TUDOR domain-containing protein</fullName>
    </recommendedName>
</protein>
<accession>A0A6S7ARA4</accession>
<dbReference type="Proteomes" id="UP000494269">
    <property type="component" value="Unassembled WGS sequence"/>
</dbReference>
<evidence type="ECO:0000313" key="1">
    <source>
        <dbReference type="EMBL" id="CAB3681140.1"/>
    </source>
</evidence>
<reference evidence="1 2" key="1">
    <citation type="submission" date="2020-04" db="EMBL/GenBank/DDBJ databases">
        <authorList>
            <person name="De Canck E."/>
        </authorList>
    </citation>
    <scope>NUCLEOTIDE SEQUENCE [LARGE SCALE GENOMIC DNA]</scope>
    <source>
        <strain evidence="1 2">LMG 3441</strain>
    </source>
</reference>
<keyword evidence="2" id="KW-1185">Reference proteome</keyword>